<organism evidence="6 7">
    <name type="scientific">Thamnocephalis sphaerospora</name>
    <dbReference type="NCBI Taxonomy" id="78915"/>
    <lineage>
        <taxon>Eukaryota</taxon>
        <taxon>Fungi</taxon>
        <taxon>Fungi incertae sedis</taxon>
        <taxon>Zoopagomycota</taxon>
        <taxon>Zoopagomycotina</taxon>
        <taxon>Zoopagomycetes</taxon>
        <taxon>Zoopagales</taxon>
        <taxon>Sigmoideomycetaceae</taxon>
        <taxon>Thamnocephalis</taxon>
    </lineage>
</organism>
<evidence type="ECO:0000256" key="5">
    <source>
        <dbReference type="PIRSR" id="PIRSR602401-1"/>
    </source>
</evidence>
<evidence type="ECO:0000313" key="6">
    <source>
        <dbReference type="EMBL" id="RKP09838.1"/>
    </source>
</evidence>
<protein>
    <submittedName>
        <fullName evidence="6">Cytochrome P450</fullName>
    </submittedName>
</protein>
<evidence type="ECO:0000256" key="4">
    <source>
        <dbReference type="ARBA" id="ARBA00023033"/>
    </source>
</evidence>
<feature type="non-terminal residue" evidence="6">
    <location>
        <position position="1"/>
    </location>
</feature>
<dbReference type="AlphaFoldDB" id="A0A4P9XUD9"/>
<keyword evidence="5" id="KW-0408">Iron</keyword>
<keyword evidence="5" id="KW-0349">Heme</keyword>
<dbReference type="Pfam" id="PF00067">
    <property type="entry name" value="p450"/>
    <property type="match status" value="1"/>
</dbReference>
<dbReference type="InterPro" id="IPR001128">
    <property type="entry name" value="Cyt_P450"/>
</dbReference>
<dbReference type="PRINTS" id="PR00463">
    <property type="entry name" value="EP450I"/>
</dbReference>
<comment type="cofactor">
    <cofactor evidence="1 5">
        <name>heme</name>
        <dbReference type="ChEBI" id="CHEBI:30413"/>
    </cofactor>
</comment>
<accession>A0A4P9XUD9</accession>
<dbReference type="SUPFAM" id="SSF48264">
    <property type="entry name" value="Cytochrome P450"/>
    <property type="match status" value="1"/>
</dbReference>
<keyword evidence="3 5" id="KW-0479">Metal-binding</keyword>
<dbReference type="PANTHER" id="PTHR46206:SF1">
    <property type="entry name" value="P450, PUTATIVE (EUROFUNG)-RELATED"/>
    <property type="match status" value="1"/>
</dbReference>
<name>A0A4P9XUD9_9FUNG</name>
<dbReference type="EMBL" id="KZ992486">
    <property type="protein sequence ID" value="RKP09838.1"/>
    <property type="molecule type" value="Genomic_DNA"/>
</dbReference>
<evidence type="ECO:0000256" key="1">
    <source>
        <dbReference type="ARBA" id="ARBA00001971"/>
    </source>
</evidence>
<proteinExistence type="inferred from homology"/>
<dbReference type="GO" id="GO:0005506">
    <property type="term" value="F:iron ion binding"/>
    <property type="evidence" value="ECO:0007669"/>
    <property type="project" value="InterPro"/>
</dbReference>
<comment type="similarity">
    <text evidence="2">Belongs to the cytochrome P450 family.</text>
</comment>
<evidence type="ECO:0000256" key="2">
    <source>
        <dbReference type="ARBA" id="ARBA00010617"/>
    </source>
</evidence>
<gene>
    <name evidence="6" type="ORF">THASP1DRAFT_6018</name>
</gene>
<keyword evidence="7" id="KW-1185">Reference proteome</keyword>
<dbReference type="OrthoDB" id="1844152at2759"/>
<dbReference type="InterPro" id="IPR002401">
    <property type="entry name" value="Cyt_P450_E_grp-I"/>
</dbReference>
<evidence type="ECO:0000256" key="3">
    <source>
        <dbReference type="ARBA" id="ARBA00022723"/>
    </source>
</evidence>
<dbReference type="GO" id="GO:0016705">
    <property type="term" value="F:oxidoreductase activity, acting on paired donors, with incorporation or reduction of molecular oxygen"/>
    <property type="evidence" value="ECO:0007669"/>
    <property type="project" value="InterPro"/>
</dbReference>
<feature type="non-terminal residue" evidence="6">
    <location>
        <position position="115"/>
    </location>
</feature>
<dbReference type="PANTHER" id="PTHR46206">
    <property type="entry name" value="CYTOCHROME P450"/>
    <property type="match status" value="1"/>
</dbReference>
<dbReference type="Proteomes" id="UP000271241">
    <property type="component" value="Unassembled WGS sequence"/>
</dbReference>
<sequence>YLEACLRESLRLNTIPLALFRQAVQNVTFANGITIPAGRVCLFNMHAMNHNASVYKDAQAYLPDRSMDQPNLRATTTSPSYVTFGLGRSSCPGRFLAVAEMMAFAAWLLRRYDFS</sequence>
<keyword evidence="4" id="KW-0560">Oxidoreductase</keyword>
<feature type="binding site" description="axial binding residue" evidence="5">
    <location>
        <position position="91"/>
    </location>
    <ligand>
        <name>heme</name>
        <dbReference type="ChEBI" id="CHEBI:30413"/>
    </ligand>
    <ligandPart>
        <name>Fe</name>
        <dbReference type="ChEBI" id="CHEBI:18248"/>
    </ligandPart>
</feature>
<reference evidence="7" key="1">
    <citation type="journal article" date="2018" name="Nat. Microbiol.">
        <title>Leveraging single-cell genomics to expand the fungal tree of life.</title>
        <authorList>
            <person name="Ahrendt S.R."/>
            <person name="Quandt C.A."/>
            <person name="Ciobanu D."/>
            <person name="Clum A."/>
            <person name="Salamov A."/>
            <person name="Andreopoulos B."/>
            <person name="Cheng J.F."/>
            <person name="Woyke T."/>
            <person name="Pelin A."/>
            <person name="Henrissat B."/>
            <person name="Reynolds N.K."/>
            <person name="Benny G.L."/>
            <person name="Smith M.E."/>
            <person name="James T.Y."/>
            <person name="Grigoriev I.V."/>
        </authorList>
    </citation>
    <scope>NUCLEOTIDE SEQUENCE [LARGE SCALE GENOMIC DNA]</scope>
    <source>
        <strain evidence="7">RSA 1356</strain>
    </source>
</reference>
<dbReference type="Gene3D" id="1.10.630.10">
    <property type="entry name" value="Cytochrome P450"/>
    <property type="match status" value="1"/>
</dbReference>
<dbReference type="GO" id="GO:0020037">
    <property type="term" value="F:heme binding"/>
    <property type="evidence" value="ECO:0007669"/>
    <property type="project" value="InterPro"/>
</dbReference>
<dbReference type="GO" id="GO:0004497">
    <property type="term" value="F:monooxygenase activity"/>
    <property type="evidence" value="ECO:0007669"/>
    <property type="project" value="UniProtKB-KW"/>
</dbReference>
<dbReference type="STRING" id="78915.A0A4P9XUD9"/>
<evidence type="ECO:0000313" key="7">
    <source>
        <dbReference type="Proteomes" id="UP000271241"/>
    </source>
</evidence>
<keyword evidence="4" id="KW-0503">Monooxygenase</keyword>
<dbReference type="InterPro" id="IPR036396">
    <property type="entry name" value="Cyt_P450_sf"/>
</dbReference>